<dbReference type="InterPro" id="IPR001858">
    <property type="entry name" value="Phosphatidylethanolamine-bd_CS"/>
</dbReference>
<dbReference type="Ensembl" id="ENSORLT00020005075.1">
    <property type="protein sequence ID" value="ENSORLP00020006154.1"/>
    <property type="gene ID" value="ENSORLG00020006978.1"/>
</dbReference>
<dbReference type="InterPro" id="IPR036610">
    <property type="entry name" value="PEBP-like_sf"/>
</dbReference>
<evidence type="ECO:0000313" key="3">
    <source>
        <dbReference type="Proteomes" id="UP000265180"/>
    </source>
</evidence>
<dbReference type="PROSITE" id="PS01220">
    <property type="entry name" value="PBP"/>
    <property type="match status" value="1"/>
</dbReference>
<name>A0A3P9KCT1_ORYLA</name>
<dbReference type="Pfam" id="PF01161">
    <property type="entry name" value="PBP"/>
    <property type="match status" value="1"/>
</dbReference>
<dbReference type="PANTHER" id="PTHR11362:SF82">
    <property type="entry name" value="PHOSPHATIDYLETHANOLAMINE-BINDING PROTEIN 4"/>
    <property type="match status" value="1"/>
</dbReference>
<comment type="similarity">
    <text evidence="1">Belongs to the phosphatidylethanolamine-binding protein family.</text>
</comment>
<sequence>MFSQWLKPGWFSLQVFSPLKSCFYDLAAVNLKFCSMCCSKCVNNIYKINKAQTINSELPFLLSVLFMYFYFEGACSHLLLLMTSAACSDSGLHCGSRRPGGGNLPQKGLSKMICAPFLLSLLCFVELHIVETSEDTPDLLDPSFCHGGLEVIYPELDIDKCLIISKDHKLREKISRTWKAPDIYFPRAKKGKVYVLVMVDPDAPSRTKPTSTHWRHWLVANIEGRELKKGKIKGKILTEYQPPTPPQKSGFHRYQFMLFGQLPQTPMSLSDEEKSFRGKWDFPAFITRFNLGEPVAALQFLTQNFKD</sequence>
<dbReference type="Proteomes" id="UP000265180">
    <property type="component" value="Chromosome 9"/>
</dbReference>
<reference evidence="2" key="3">
    <citation type="submission" date="2025-08" db="UniProtKB">
        <authorList>
            <consortium name="Ensembl"/>
        </authorList>
    </citation>
    <scope>IDENTIFICATION</scope>
    <source>
        <strain evidence="2">HNI</strain>
    </source>
</reference>
<protein>
    <submittedName>
        <fullName evidence="2">Phosphatidylethanolamine binding protein 4</fullName>
    </submittedName>
</protein>
<accession>A0A3P9KCT1</accession>
<dbReference type="InterPro" id="IPR035810">
    <property type="entry name" value="PEBP_euk"/>
</dbReference>
<reference evidence="2 3" key="2">
    <citation type="submission" date="2017-04" db="EMBL/GenBank/DDBJ databases">
        <title>CpG methylation of centromeres and impact of large insertions on vertebrate speciation.</title>
        <authorList>
            <person name="Ichikawa K."/>
            <person name="Yoshimura J."/>
            <person name="Morishita S."/>
        </authorList>
    </citation>
    <scope>NUCLEOTIDE SEQUENCE</scope>
    <source>
        <strain evidence="2 3">HNI</strain>
    </source>
</reference>
<dbReference type="CDD" id="cd00866">
    <property type="entry name" value="PEBP_euk"/>
    <property type="match status" value="1"/>
</dbReference>
<dbReference type="InterPro" id="IPR008914">
    <property type="entry name" value="PEBP"/>
</dbReference>
<reference key="1">
    <citation type="journal article" date="2007" name="Nature">
        <title>The medaka draft genome and insights into vertebrate genome evolution.</title>
        <authorList>
            <person name="Kasahara M."/>
            <person name="Naruse K."/>
            <person name="Sasaki S."/>
            <person name="Nakatani Y."/>
            <person name="Qu W."/>
            <person name="Ahsan B."/>
            <person name="Yamada T."/>
            <person name="Nagayasu Y."/>
            <person name="Doi K."/>
            <person name="Kasai Y."/>
            <person name="Jindo T."/>
            <person name="Kobayashi D."/>
            <person name="Shimada A."/>
            <person name="Toyoda A."/>
            <person name="Kuroki Y."/>
            <person name="Fujiyama A."/>
            <person name="Sasaki T."/>
            <person name="Shimizu A."/>
            <person name="Asakawa S."/>
            <person name="Shimizu N."/>
            <person name="Hashimoto S."/>
            <person name="Yang J."/>
            <person name="Lee Y."/>
            <person name="Matsushima K."/>
            <person name="Sugano S."/>
            <person name="Sakaizumi M."/>
            <person name="Narita T."/>
            <person name="Ohishi K."/>
            <person name="Haga S."/>
            <person name="Ohta F."/>
            <person name="Nomoto H."/>
            <person name="Nogata K."/>
            <person name="Morishita T."/>
            <person name="Endo T."/>
            <person name="Shin-I T."/>
            <person name="Takeda H."/>
            <person name="Morishita S."/>
            <person name="Kohara Y."/>
        </authorList>
    </citation>
    <scope>NUCLEOTIDE SEQUENCE [LARGE SCALE GENOMIC DNA]</scope>
    <source>
        <strain>Hd-rR</strain>
    </source>
</reference>
<dbReference type="SUPFAM" id="SSF49777">
    <property type="entry name" value="PEBP-like"/>
    <property type="match status" value="1"/>
</dbReference>
<dbReference type="PANTHER" id="PTHR11362">
    <property type="entry name" value="PHOSPHATIDYLETHANOLAMINE-BINDING PROTEIN"/>
    <property type="match status" value="1"/>
</dbReference>
<evidence type="ECO:0000256" key="1">
    <source>
        <dbReference type="ARBA" id="ARBA00007091"/>
    </source>
</evidence>
<organism evidence="2 3">
    <name type="scientific">Oryzias latipes</name>
    <name type="common">Japanese rice fish</name>
    <name type="synonym">Japanese killifish</name>
    <dbReference type="NCBI Taxonomy" id="8090"/>
    <lineage>
        <taxon>Eukaryota</taxon>
        <taxon>Metazoa</taxon>
        <taxon>Chordata</taxon>
        <taxon>Craniata</taxon>
        <taxon>Vertebrata</taxon>
        <taxon>Euteleostomi</taxon>
        <taxon>Actinopterygii</taxon>
        <taxon>Neopterygii</taxon>
        <taxon>Teleostei</taxon>
        <taxon>Neoteleostei</taxon>
        <taxon>Acanthomorphata</taxon>
        <taxon>Ovalentaria</taxon>
        <taxon>Atherinomorphae</taxon>
        <taxon>Beloniformes</taxon>
        <taxon>Adrianichthyidae</taxon>
        <taxon>Oryziinae</taxon>
        <taxon>Oryzias</taxon>
    </lineage>
</organism>
<evidence type="ECO:0000313" key="2">
    <source>
        <dbReference type="Ensembl" id="ENSORLP00020006154.1"/>
    </source>
</evidence>
<dbReference type="Gene3D" id="3.90.280.10">
    <property type="entry name" value="PEBP-like"/>
    <property type="match status" value="1"/>
</dbReference>
<reference evidence="2" key="4">
    <citation type="submission" date="2025-09" db="UniProtKB">
        <authorList>
            <consortium name="Ensembl"/>
        </authorList>
    </citation>
    <scope>IDENTIFICATION</scope>
    <source>
        <strain evidence="2">HNI</strain>
    </source>
</reference>
<proteinExistence type="inferred from homology"/>
<dbReference type="AlphaFoldDB" id="A0A3P9KCT1"/>